<dbReference type="Proteomes" id="UP001597285">
    <property type="component" value="Unassembled WGS sequence"/>
</dbReference>
<dbReference type="SUPFAM" id="SSF53271">
    <property type="entry name" value="PRTase-like"/>
    <property type="match status" value="1"/>
</dbReference>
<accession>A0ABW4NP08</accession>
<comment type="caution">
    <text evidence="3">The sequence shown here is derived from an EMBL/GenBank/DDBJ whole genome shotgun (WGS) entry which is preliminary data.</text>
</comment>
<dbReference type="PANTHER" id="PTHR47505:SF1">
    <property type="entry name" value="DNA UTILIZATION PROTEIN YHGH"/>
    <property type="match status" value="1"/>
</dbReference>
<feature type="domain" description="Phosphoribosyltransferase" evidence="2">
    <location>
        <begin position="181"/>
        <end position="231"/>
    </location>
</feature>
<dbReference type="InterPro" id="IPR000836">
    <property type="entry name" value="PRTase_dom"/>
</dbReference>
<protein>
    <submittedName>
        <fullName evidence="3">ComF family protein</fullName>
    </submittedName>
</protein>
<dbReference type="InterPro" id="IPR051910">
    <property type="entry name" value="ComF/GntX_DNA_util-trans"/>
</dbReference>
<proteinExistence type="inferred from homology"/>
<dbReference type="EMBL" id="JBHUFF010000014">
    <property type="protein sequence ID" value="MFD1799868.1"/>
    <property type="molecule type" value="Genomic_DNA"/>
</dbReference>
<dbReference type="InterPro" id="IPR029057">
    <property type="entry name" value="PRTase-like"/>
</dbReference>
<dbReference type="PANTHER" id="PTHR47505">
    <property type="entry name" value="DNA UTILIZATION PROTEIN YHGH"/>
    <property type="match status" value="1"/>
</dbReference>
<organism evidence="3 4">
    <name type="scientific">Carnobacterium antarcticum</name>
    <dbReference type="NCBI Taxonomy" id="2126436"/>
    <lineage>
        <taxon>Bacteria</taxon>
        <taxon>Bacillati</taxon>
        <taxon>Bacillota</taxon>
        <taxon>Bacilli</taxon>
        <taxon>Lactobacillales</taxon>
        <taxon>Carnobacteriaceae</taxon>
        <taxon>Carnobacterium</taxon>
    </lineage>
</organism>
<sequence length="232" mass="27083">MINCLWCGKKETEKLRLGDLILFKKIESTVCCQECRQKLVKLAGRSVCPGCCREWLEAGLCSDCLRWQADYPDYVFKQIALYQYNAFLKEWIEAFKYKGDHRLAQLFKQEVREYFNQPVHKNKICIPIPISQTSLELRGFNQVEAILQAAEIAYLPVLHHIGTGKKQSSKDRKGRMLSPQPFQLDERYREQLKDRDVILVDDVYTTGRTLFHAAELLRTTELKTIETFTIAR</sequence>
<gene>
    <name evidence="3" type="ORF">ACFSBK_08405</name>
</gene>
<evidence type="ECO:0000259" key="2">
    <source>
        <dbReference type="Pfam" id="PF00156"/>
    </source>
</evidence>
<dbReference type="Gene3D" id="3.40.50.2020">
    <property type="match status" value="1"/>
</dbReference>
<evidence type="ECO:0000313" key="3">
    <source>
        <dbReference type="EMBL" id="MFD1799868.1"/>
    </source>
</evidence>
<dbReference type="RefSeq" id="WP_231726737.1">
    <property type="nucleotide sequence ID" value="NZ_JBHSQC010000015.1"/>
</dbReference>
<dbReference type="CDD" id="cd06223">
    <property type="entry name" value="PRTases_typeI"/>
    <property type="match status" value="1"/>
</dbReference>
<name>A0ABW4NP08_9LACT</name>
<reference evidence="4" key="1">
    <citation type="journal article" date="2019" name="Int. J. Syst. Evol. Microbiol.">
        <title>The Global Catalogue of Microorganisms (GCM) 10K type strain sequencing project: providing services to taxonomists for standard genome sequencing and annotation.</title>
        <authorList>
            <consortium name="The Broad Institute Genomics Platform"/>
            <consortium name="The Broad Institute Genome Sequencing Center for Infectious Disease"/>
            <person name="Wu L."/>
            <person name="Ma J."/>
        </authorList>
    </citation>
    <scope>NUCLEOTIDE SEQUENCE [LARGE SCALE GENOMIC DNA]</scope>
    <source>
        <strain evidence="4">KCTC 42143</strain>
    </source>
</reference>
<evidence type="ECO:0000256" key="1">
    <source>
        <dbReference type="ARBA" id="ARBA00008007"/>
    </source>
</evidence>
<comment type="similarity">
    <text evidence="1">Belongs to the ComF/GntX family.</text>
</comment>
<dbReference type="Pfam" id="PF00156">
    <property type="entry name" value="Pribosyltran"/>
    <property type="match status" value="1"/>
</dbReference>
<keyword evidence="4" id="KW-1185">Reference proteome</keyword>
<evidence type="ECO:0000313" key="4">
    <source>
        <dbReference type="Proteomes" id="UP001597285"/>
    </source>
</evidence>